<dbReference type="AlphaFoldDB" id="A0A8B7XJL4"/>
<evidence type="ECO:0000256" key="6">
    <source>
        <dbReference type="ARBA" id="ARBA00023136"/>
    </source>
</evidence>
<evidence type="ECO:0000256" key="10">
    <source>
        <dbReference type="SAM" id="Phobius"/>
    </source>
</evidence>
<keyword evidence="8 9" id="KW-0807">Transducer</keyword>
<feature type="transmembrane region" description="Helical" evidence="10">
    <location>
        <begin position="20"/>
        <end position="44"/>
    </location>
</feature>
<dbReference type="Pfam" id="PF00001">
    <property type="entry name" value="7tm_1"/>
    <property type="match status" value="1"/>
</dbReference>
<organism evidence="12 13">
    <name type="scientific">Acanthaster planci</name>
    <name type="common">Crown-of-thorns starfish</name>
    <dbReference type="NCBI Taxonomy" id="133434"/>
    <lineage>
        <taxon>Eukaryota</taxon>
        <taxon>Metazoa</taxon>
        <taxon>Echinodermata</taxon>
        <taxon>Eleutherozoa</taxon>
        <taxon>Asterozoa</taxon>
        <taxon>Asteroidea</taxon>
        <taxon>Valvatacea</taxon>
        <taxon>Valvatida</taxon>
        <taxon>Acanthasteridae</taxon>
        <taxon>Acanthaster</taxon>
    </lineage>
</organism>
<keyword evidence="3 9" id="KW-0812">Transmembrane</keyword>
<keyword evidence="12" id="KW-1185">Reference proteome</keyword>
<evidence type="ECO:0000313" key="12">
    <source>
        <dbReference type="Proteomes" id="UP000694845"/>
    </source>
</evidence>
<dbReference type="CDD" id="cd00637">
    <property type="entry name" value="7tm_classA_rhodopsin-like"/>
    <property type="match status" value="1"/>
</dbReference>
<evidence type="ECO:0000256" key="3">
    <source>
        <dbReference type="ARBA" id="ARBA00022692"/>
    </source>
</evidence>
<feature type="transmembrane region" description="Helical" evidence="10">
    <location>
        <begin position="279"/>
        <end position="299"/>
    </location>
</feature>
<keyword evidence="7 9" id="KW-0675">Receptor</keyword>
<evidence type="ECO:0000256" key="4">
    <source>
        <dbReference type="ARBA" id="ARBA00022989"/>
    </source>
</evidence>
<evidence type="ECO:0000256" key="1">
    <source>
        <dbReference type="ARBA" id="ARBA00004141"/>
    </source>
</evidence>
<feature type="domain" description="G-protein coupled receptors family 1 profile" evidence="11">
    <location>
        <begin position="36"/>
        <end position="297"/>
    </location>
</feature>
<feature type="transmembrane region" description="Helical" evidence="10">
    <location>
        <begin position="178"/>
        <end position="199"/>
    </location>
</feature>
<dbReference type="InterPro" id="IPR017452">
    <property type="entry name" value="GPCR_Rhodpsn_7TM"/>
</dbReference>
<keyword evidence="5 9" id="KW-0297">G-protein coupled receptor</keyword>
<feature type="transmembrane region" description="Helical" evidence="10">
    <location>
        <begin position="140"/>
        <end position="158"/>
    </location>
</feature>
<evidence type="ECO:0000256" key="2">
    <source>
        <dbReference type="ARBA" id="ARBA00010663"/>
    </source>
</evidence>
<name>A0A8B7XJL4_ACAPL</name>
<dbReference type="GO" id="GO:0016020">
    <property type="term" value="C:membrane"/>
    <property type="evidence" value="ECO:0007669"/>
    <property type="project" value="UniProtKB-SubCell"/>
</dbReference>
<feature type="transmembrane region" description="Helical" evidence="10">
    <location>
        <begin position="98"/>
        <end position="120"/>
    </location>
</feature>
<dbReference type="GO" id="GO:0004983">
    <property type="term" value="F:neuropeptide Y receptor activity"/>
    <property type="evidence" value="ECO:0007669"/>
    <property type="project" value="InterPro"/>
</dbReference>
<comment type="subcellular location">
    <subcellularLocation>
        <location evidence="1">Membrane</location>
        <topology evidence="1">Multi-pass membrane protein</topology>
    </subcellularLocation>
</comment>
<evidence type="ECO:0000256" key="5">
    <source>
        <dbReference type="ARBA" id="ARBA00023040"/>
    </source>
</evidence>
<evidence type="ECO:0000256" key="9">
    <source>
        <dbReference type="RuleBase" id="RU000688"/>
    </source>
</evidence>
<dbReference type="PROSITE" id="PS00237">
    <property type="entry name" value="G_PROTEIN_RECEP_F1_1"/>
    <property type="match status" value="1"/>
</dbReference>
<dbReference type="PROSITE" id="PS50262">
    <property type="entry name" value="G_PROTEIN_RECEP_F1_2"/>
    <property type="match status" value="1"/>
</dbReference>
<dbReference type="GeneID" id="110973555"/>
<dbReference type="InterPro" id="IPR000611">
    <property type="entry name" value="NPY_rcpt"/>
</dbReference>
<dbReference type="Gene3D" id="1.20.1070.10">
    <property type="entry name" value="Rhodopsin 7-helix transmembrane proteins"/>
    <property type="match status" value="1"/>
</dbReference>
<evidence type="ECO:0000256" key="8">
    <source>
        <dbReference type="ARBA" id="ARBA00023224"/>
    </source>
</evidence>
<reference evidence="13" key="1">
    <citation type="submission" date="2025-08" db="UniProtKB">
        <authorList>
            <consortium name="RefSeq"/>
        </authorList>
    </citation>
    <scope>IDENTIFICATION</scope>
</reference>
<dbReference type="PRINTS" id="PR01012">
    <property type="entry name" value="NRPEPTIDEYR"/>
</dbReference>
<feature type="transmembrane region" description="Helical" evidence="10">
    <location>
        <begin position="56"/>
        <end position="78"/>
    </location>
</feature>
<comment type="similarity">
    <text evidence="2 9">Belongs to the G-protein coupled receptor 1 family.</text>
</comment>
<evidence type="ECO:0000259" key="11">
    <source>
        <dbReference type="PROSITE" id="PS50262"/>
    </source>
</evidence>
<proteinExistence type="inferred from homology"/>
<dbReference type="KEGG" id="aplc:110973555"/>
<keyword evidence="4 10" id="KW-1133">Transmembrane helix</keyword>
<feature type="transmembrane region" description="Helical" evidence="10">
    <location>
        <begin position="239"/>
        <end position="259"/>
    </location>
</feature>
<dbReference type="OrthoDB" id="10042731at2759"/>
<accession>A0A8B7XJL4</accession>
<protein>
    <submittedName>
        <fullName evidence="13">Delta-type opioid receptor-like</fullName>
    </submittedName>
</protein>
<dbReference type="PANTHER" id="PTHR45698:SF1">
    <property type="entry name" value="TRACE AMINE-ASSOCIATED RECEPTOR 13C-LIKE"/>
    <property type="match status" value="1"/>
</dbReference>
<dbReference type="SUPFAM" id="SSF81321">
    <property type="entry name" value="Family A G protein-coupled receptor-like"/>
    <property type="match status" value="1"/>
</dbReference>
<dbReference type="SMART" id="SM01381">
    <property type="entry name" value="7TM_GPCR_Srsx"/>
    <property type="match status" value="1"/>
</dbReference>
<dbReference type="OMA" id="WGPANIV"/>
<dbReference type="PANTHER" id="PTHR45698">
    <property type="entry name" value="TRACE AMINE-ASSOCIATED RECEPTOR 19N-RELATED"/>
    <property type="match status" value="1"/>
</dbReference>
<sequence length="375" mass="41630">MEAVFTTNLPVSPPVEFSWTWQNICKLILGLLGICGNSLVIAAYCGKKKQKNSTNVLILALACADLISSVNFIPLPVLRRVPMNIWGELYCRLIFSQPLLWISIEASVYTLTLLSVERYLAVVHPIRYRNLFTKSWPKRFVWIIWIFAVGVKSFNFYNTEIKEGTGCDYISFPKGFNLLVAVGVALVEYFVPIVVMITCNGLTVKALRSQASNLQGHRGGSNAPESGPALSVLKTRRRIIHIVLIVIITFIICWTPDQISLLLMNLDVLSFDHFDSNAHQAFIILAFFNSCVNPIIYTFKNKQFRTSVVRLFCRQYGAVSDSSMVTDLGPTAVAGGSNPLNTVSKRTTVTTVKTMDKGGAMSIGVHSINSAEEAY</sequence>
<dbReference type="InterPro" id="IPR000276">
    <property type="entry name" value="GPCR_Rhodpsn"/>
</dbReference>
<dbReference type="RefSeq" id="XP_022080145.1">
    <property type="nucleotide sequence ID" value="XM_022224453.1"/>
</dbReference>
<dbReference type="PRINTS" id="PR00237">
    <property type="entry name" value="GPCRRHODOPSN"/>
</dbReference>
<keyword evidence="6 10" id="KW-0472">Membrane</keyword>
<evidence type="ECO:0000313" key="13">
    <source>
        <dbReference type="RefSeq" id="XP_022080145.1"/>
    </source>
</evidence>
<evidence type="ECO:0000256" key="7">
    <source>
        <dbReference type="ARBA" id="ARBA00023170"/>
    </source>
</evidence>
<gene>
    <name evidence="13" type="primary">LOC110973555</name>
</gene>
<dbReference type="Proteomes" id="UP000694845">
    <property type="component" value="Unplaced"/>
</dbReference>